<dbReference type="InterPro" id="IPR011697">
    <property type="entry name" value="Peptidase_C26"/>
</dbReference>
<keyword evidence="2" id="KW-1185">Reference proteome</keyword>
<dbReference type="RefSeq" id="WP_345701337.1">
    <property type="nucleotide sequence ID" value="NZ_BAABIS010000001.1"/>
</dbReference>
<keyword evidence="1" id="KW-0378">Hydrolase</keyword>
<evidence type="ECO:0000313" key="2">
    <source>
        <dbReference type="Proteomes" id="UP001501752"/>
    </source>
</evidence>
<comment type="caution">
    <text evidence="1">The sequence shown here is derived from an EMBL/GenBank/DDBJ whole genome shotgun (WGS) entry which is preliminary data.</text>
</comment>
<organism evidence="1 2">
    <name type="scientific">Kitasatospora terrestris</name>
    <dbReference type="NCBI Taxonomy" id="258051"/>
    <lineage>
        <taxon>Bacteria</taxon>
        <taxon>Bacillati</taxon>
        <taxon>Actinomycetota</taxon>
        <taxon>Actinomycetes</taxon>
        <taxon>Kitasatosporales</taxon>
        <taxon>Streptomycetaceae</taxon>
        <taxon>Kitasatospora</taxon>
    </lineage>
</organism>
<dbReference type="PANTHER" id="PTHR43235:SF1">
    <property type="entry name" value="GLUTAMINE AMIDOTRANSFERASE PB2B2.05-RELATED"/>
    <property type="match status" value="1"/>
</dbReference>
<dbReference type="Pfam" id="PF07722">
    <property type="entry name" value="Peptidase_C26"/>
    <property type="match status" value="1"/>
</dbReference>
<dbReference type="GO" id="GO:0016787">
    <property type="term" value="F:hydrolase activity"/>
    <property type="evidence" value="ECO:0007669"/>
    <property type="project" value="UniProtKB-KW"/>
</dbReference>
<dbReference type="PANTHER" id="PTHR43235">
    <property type="entry name" value="GLUTAMINE AMIDOTRANSFERASE PB2B2.05-RELATED"/>
    <property type="match status" value="1"/>
</dbReference>
<dbReference type="Proteomes" id="UP001501752">
    <property type="component" value="Unassembled WGS sequence"/>
</dbReference>
<dbReference type="SUPFAM" id="SSF52317">
    <property type="entry name" value="Class I glutamine amidotransferase-like"/>
    <property type="match status" value="1"/>
</dbReference>
<reference evidence="2" key="1">
    <citation type="journal article" date="2019" name="Int. J. Syst. Evol. Microbiol.">
        <title>The Global Catalogue of Microorganisms (GCM) 10K type strain sequencing project: providing services to taxonomists for standard genome sequencing and annotation.</title>
        <authorList>
            <consortium name="The Broad Institute Genomics Platform"/>
            <consortium name="The Broad Institute Genome Sequencing Center for Infectious Disease"/>
            <person name="Wu L."/>
            <person name="Ma J."/>
        </authorList>
    </citation>
    <scope>NUCLEOTIDE SEQUENCE [LARGE SCALE GENOMIC DNA]</scope>
    <source>
        <strain evidence="2">JCM 13006</strain>
    </source>
</reference>
<gene>
    <name evidence="1" type="ORF">GCM10023235_74390</name>
</gene>
<evidence type="ECO:0000313" key="1">
    <source>
        <dbReference type="EMBL" id="GAA4883002.1"/>
    </source>
</evidence>
<dbReference type="Gene3D" id="3.40.50.880">
    <property type="match status" value="1"/>
</dbReference>
<sequence length="238" mass="25235">MKPLIGITTYREPARWSVWEQGAALLPESYVEAVERAGGTAVLLPPQGEIGRLVEVLDGLVVAGGADVDPARYGAEPHPRTGAPQHARDTWELALLRAALEAGLPVLGVCRGMQVLNVALGGDLVQHLPDGSHQDPPGVFVKTEVRTADGSRIASILGADVQVNCYHHQAIGRLGLGLHATAWSADGVVEAVERSGRGFALGVQWHPETDLSDLRLFEALTAAAVRNLDSQERKVSCG</sequence>
<dbReference type="InterPro" id="IPR044668">
    <property type="entry name" value="PuuD-like"/>
</dbReference>
<dbReference type="CDD" id="cd01745">
    <property type="entry name" value="GATase1_2"/>
    <property type="match status" value="1"/>
</dbReference>
<dbReference type="InterPro" id="IPR029062">
    <property type="entry name" value="Class_I_gatase-like"/>
</dbReference>
<protein>
    <submittedName>
        <fullName evidence="1">Gamma-glutamyl-gamma-aminobutyrate hydrolase family protein</fullName>
    </submittedName>
</protein>
<dbReference type="PROSITE" id="PS51273">
    <property type="entry name" value="GATASE_TYPE_1"/>
    <property type="match status" value="1"/>
</dbReference>
<proteinExistence type="predicted"/>
<dbReference type="EMBL" id="BAABIS010000001">
    <property type="protein sequence ID" value="GAA4883002.1"/>
    <property type="molecule type" value="Genomic_DNA"/>
</dbReference>
<name>A0ABP9EMQ6_9ACTN</name>
<accession>A0ABP9EMQ6</accession>